<evidence type="ECO:0000313" key="3">
    <source>
        <dbReference type="Proteomes" id="UP000016930"/>
    </source>
</evidence>
<dbReference type="HOGENOM" id="CLU_2061214_0_0_1"/>
<keyword evidence="1" id="KW-1133">Transmembrane helix</keyword>
<dbReference type="EMBL" id="KB445800">
    <property type="protein sequence ID" value="EMD35616.1"/>
    <property type="molecule type" value="Genomic_DNA"/>
</dbReference>
<feature type="transmembrane region" description="Helical" evidence="1">
    <location>
        <begin position="49"/>
        <end position="73"/>
    </location>
</feature>
<accession>M2RA10</accession>
<keyword evidence="3" id="KW-1185">Reference proteome</keyword>
<dbReference type="OrthoDB" id="3197626at2759"/>
<organism evidence="2 3">
    <name type="scientific">Ceriporiopsis subvermispora (strain B)</name>
    <name type="common">White-rot fungus</name>
    <name type="synonym">Gelatoporia subvermispora</name>
    <dbReference type="NCBI Taxonomy" id="914234"/>
    <lineage>
        <taxon>Eukaryota</taxon>
        <taxon>Fungi</taxon>
        <taxon>Dikarya</taxon>
        <taxon>Basidiomycota</taxon>
        <taxon>Agaricomycotina</taxon>
        <taxon>Agaricomycetes</taxon>
        <taxon>Polyporales</taxon>
        <taxon>Gelatoporiaceae</taxon>
        <taxon>Gelatoporia</taxon>
    </lineage>
</organism>
<gene>
    <name evidence="2" type="ORF">CERSUDRAFT_96730</name>
</gene>
<keyword evidence="1" id="KW-0812">Transmembrane</keyword>
<evidence type="ECO:0000256" key="1">
    <source>
        <dbReference type="SAM" id="Phobius"/>
    </source>
</evidence>
<dbReference type="AlphaFoldDB" id="M2RA10"/>
<reference evidence="2 3" key="1">
    <citation type="journal article" date="2012" name="Proc. Natl. Acad. Sci. U.S.A.">
        <title>Comparative genomics of Ceriporiopsis subvermispora and Phanerochaete chrysosporium provide insight into selective ligninolysis.</title>
        <authorList>
            <person name="Fernandez-Fueyo E."/>
            <person name="Ruiz-Duenas F.J."/>
            <person name="Ferreira P."/>
            <person name="Floudas D."/>
            <person name="Hibbett D.S."/>
            <person name="Canessa P."/>
            <person name="Larrondo L.F."/>
            <person name="James T.Y."/>
            <person name="Seelenfreund D."/>
            <person name="Lobos S."/>
            <person name="Polanco R."/>
            <person name="Tello M."/>
            <person name="Honda Y."/>
            <person name="Watanabe T."/>
            <person name="Watanabe T."/>
            <person name="Ryu J.S."/>
            <person name="Kubicek C.P."/>
            <person name="Schmoll M."/>
            <person name="Gaskell J."/>
            <person name="Hammel K.E."/>
            <person name="St John F.J."/>
            <person name="Vanden Wymelenberg A."/>
            <person name="Sabat G."/>
            <person name="Splinter BonDurant S."/>
            <person name="Syed K."/>
            <person name="Yadav J.S."/>
            <person name="Doddapaneni H."/>
            <person name="Subramanian V."/>
            <person name="Lavin J.L."/>
            <person name="Oguiza J.A."/>
            <person name="Perez G."/>
            <person name="Pisabarro A.G."/>
            <person name="Ramirez L."/>
            <person name="Santoyo F."/>
            <person name="Master E."/>
            <person name="Coutinho P.M."/>
            <person name="Henrissat B."/>
            <person name="Lombard V."/>
            <person name="Magnuson J.K."/>
            <person name="Kuees U."/>
            <person name="Hori C."/>
            <person name="Igarashi K."/>
            <person name="Samejima M."/>
            <person name="Held B.W."/>
            <person name="Barry K.W."/>
            <person name="LaButti K.M."/>
            <person name="Lapidus A."/>
            <person name="Lindquist E.A."/>
            <person name="Lucas S.M."/>
            <person name="Riley R."/>
            <person name="Salamov A.A."/>
            <person name="Hoffmeister D."/>
            <person name="Schwenk D."/>
            <person name="Hadar Y."/>
            <person name="Yarden O."/>
            <person name="de Vries R.P."/>
            <person name="Wiebenga A."/>
            <person name="Stenlid J."/>
            <person name="Eastwood D."/>
            <person name="Grigoriev I.V."/>
            <person name="Berka R.M."/>
            <person name="Blanchette R.A."/>
            <person name="Kersten P."/>
            <person name="Martinez A.T."/>
            <person name="Vicuna R."/>
            <person name="Cullen D."/>
        </authorList>
    </citation>
    <scope>NUCLEOTIDE SEQUENCE [LARGE SCALE GENOMIC DNA]</scope>
    <source>
        <strain evidence="2 3">B</strain>
    </source>
</reference>
<feature type="transmembrane region" description="Helical" evidence="1">
    <location>
        <begin position="93"/>
        <end position="112"/>
    </location>
</feature>
<feature type="transmembrane region" description="Helical" evidence="1">
    <location>
        <begin position="7"/>
        <end position="29"/>
    </location>
</feature>
<evidence type="ECO:0000313" key="2">
    <source>
        <dbReference type="EMBL" id="EMD35616.1"/>
    </source>
</evidence>
<name>M2RA10_CERS8</name>
<proteinExistence type="predicted"/>
<dbReference type="Proteomes" id="UP000016930">
    <property type="component" value="Unassembled WGS sequence"/>
</dbReference>
<protein>
    <submittedName>
        <fullName evidence="2">Uncharacterized protein</fullName>
    </submittedName>
</protein>
<keyword evidence="1" id="KW-0472">Membrane</keyword>
<dbReference type="STRING" id="914234.M2RA10"/>
<sequence length="119" mass="13331">MAIWRMSLYVVIPLTVAILGHWSLLLHGVLLKAEWLDDACTIIYTENTILGATFIYAMCFDLIVLGLTGWGLIYQLGRRTSSPVASLIFKDGLIYLIIAFFADLVAVIFMAIQMHSSFE</sequence>